<feature type="compositionally biased region" description="Basic residues" evidence="1">
    <location>
        <begin position="27"/>
        <end position="57"/>
    </location>
</feature>
<reference evidence="3" key="1">
    <citation type="submission" date="2023-03" db="EMBL/GenBank/DDBJ databases">
        <title>Chitinimonas shenzhenensis gen. nov., sp. nov., a novel member of family Burkholderiaceae isolated from activated sludge collected in Shen Zhen, China.</title>
        <authorList>
            <person name="Wang X."/>
        </authorList>
    </citation>
    <scope>NUCLEOTIDE SEQUENCE</scope>
    <source>
        <strain evidence="3">DQS-5</strain>
    </source>
</reference>
<protein>
    <submittedName>
        <fullName evidence="3">Uncharacterized protein</fullName>
    </submittedName>
</protein>
<sequence length="86" mass="8958">MTFKFAPLLLVLALGLSLPDVALAKKHHRGKPGHSAVSKKSHRADGHRKAKRAKSAKPSRQVASKPAKPVVVPSGPGSKPKNLGGA</sequence>
<dbReference type="EMBL" id="JARRAF010000006">
    <property type="protein sequence ID" value="MDK2123870.1"/>
    <property type="molecule type" value="Genomic_DNA"/>
</dbReference>
<feature type="region of interest" description="Disordered" evidence="1">
    <location>
        <begin position="27"/>
        <end position="86"/>
    </location>
</feature>
<evidence type="ECO:0000256" key="2">
    <source>
        <dbReference type="SAM" id="SignalP"/>
    </source>
</evidence>
<evidence type="ECO:0000313" key="4">
    <source>
        <dbReference type="Proteomes" id="UP001172778"/>
    </source>
</evidence>
<gene>
    <name evidence="3" type="ORF">PZA18_07390</name>
</gene>
<evidence type="ECO:0000256" key="1">
    <source>
        <dbReference type="SAM" id="MobiDB-lite"/>
    </source>
</evidence>
<name>A0ABT7DUY3_9NEIS</name>
<organism evidence="3 4">
    <name type="scientific">Parachitinimonas caeni</name>
    <dbReference type="NCBI Taxonomy" id="3031301"/>
    <lineage>
        <taxon>Bacteria</taxon>
        <taxon>Pseudomonadati</taxon>
        <taxon>Pseudomonadota</taxon>
        <taxon>Betaproteobacteria</taxon>
        <taxon>Neisseriales</taxon>
        <taxon>Chitinibacteraceae</taxon>
        <taxon>Parachitinimonas</taxon>
    </lineage>
</organism>
<feature type="compositionally biased region" description="Low complexity" evidence="1">
    <location>
        <begin position="58"/>
        <end position="86"/>
    </location>
</feature>
<proteinExistence type="predicted"/>
<accession>A0ABT7DUY3</accession>
<keyword evidence="4" id="KW-1185">Reference proteome</keyword>
<dbReference type="Proteomes" id="UP001172778">
    <property type="component" value="Unassembled WGS sequence"/>
</dbReference>
<keyword evidence="2" id="KW-0732">Signal</keyword>
<dbReference type="RefSeq" id="WP_284100174.1">
    <property type="nucleotide sequence ID" value="NZ_JARRAF010000006.1"/>
</dbReference>
<comment type="caution">
    <text evidence="3">The sequence shown here is derived from an EMBL/GenBank/DDBJ whole genome shotgun (WGS) entry which is preliminary data.</text>
</comment>
<feature type="signal peptide" evidence="2">
    <location>
        <begin position="1"/>
        <end position="24"/>
    </location>
</feature>
<evidence type="ECO:0000313" key="3">
    <source>
        <dbReference type="EMBL" id="MDK2123870.1"/>
    </source>
</evidence>
<feature type="chain" id="PRO_5046783493" evidence="2">
    <location>
        <begin position="25"/>
        <end position="86"/>
    </location>
</feature>